<dbReference type="EMBL" id="BMFH01000001">
    <property type="protein sequence ID" value="GGD53460.1"/>
    <property type="molecule type" value="Genomic_DNA"/>
</dbReference>
<keyword evidence="1" id="KW-0805">Transcription regulation</keyword>
<dbReference type="SUPFAM" id="SSF46785">
    <property type="entry name" value="Winged helix' DNA-binding domain"/>
    <property type="match status" value="1"/>
</dbReference>
<keyword evidence="6" id="KW-1185">Reference proteome</keyword>
<dbReference type="InterPro" id="IPR018490">
    <property type="entry name" value="cNMP-bd_dom_sf"/>
</dbReference>
<dbReference type="SUPFAM" id="SSF51206">
    <property type="entry name" value="cAMP-binding domain-like"/>
    <property type="match status" value="1"/>
</dbReference>
<evidence type="ECO:0000256" key="2">
    <source>
        <dbReference type="ARBA" id="ARBA00023125"/>
    </source>
</evidence>
<evidence type="ECO:0000256" key="3">
    <source>
        <dbReference type="ARBA" id="ARBA00023163"/>
    </source>
</evidence>
<sequence>MDMELDPHILSFLQPELVAQIREQSEIKDIPKGTEILREEQYVKVLPIVIEGLVKVYSRFEERELLLYYIEPAQSCVMTFYASLKNTPSKVFAVTEEDSRILLIPVRYLPAWLKEYPEFNTLFYNQFNLRYTELLDTISHLLLDKMDKRLYDHLKRKIDLTQGDAIRMSHNQIANELGTAREVVTRVLKKLEVDEKVVQDSDGIRIIREW</sequence>
<feature type="domain" description="HTH crp-type" evidence="4">
    <location>
        <begin position="160"/>
        <end position="208"/>
    </location>
</feature>
<evidence type="ECO:0000313" key="5">
    <source>
        <dbReference type="EMBL" id="GGD53460.1"/>
    </source>
</evidence>
<reference evidence="6" key="1">
    <citation type="journal article" date="2019" name="Int. J. Syst. Evol. Microbiol.">
        <title>The Global Catalogue of Microorganisms (GCM) 10K type strain sequencing project: providing services to taxonomists for standard genome sequencing and annotation.</title>
        <authorList>
            <consortium name="The Broad Institute Genomics Platform"/>
            <consortium name="The Broad Institute Genome Sequencing Center for Infectious Disease"/>
            <person name="Wu L."/>
            <person name="Ma J."/>
        </authorList>
    </citation>
    <scope>NUCLEOTIDE SEQUENCE [LARGE SCALE GENOMIC DNA]</scope>
    <source>
        <strain evidence="6">CGMCC 1.12606</strain>
    </source>
</reference>
<dbReference type="Gene3D" id="1.10.10.10">
    <property type="entry name" value="Winged helix-like DNA-binding domain superfamily/Winged helix DNA-binding domain"/>
    <property type="match status" value="1"/>
</dbReference>
<comment type="caution">
    <text evidence="5">The sequence shown here is derived from an EMBL/GenBank/DDBJ whole genome shotgun (WGS) entry which is preliminary data.</text>
</comment>
<dbReference type="InterPro" id="IPR014710">
    <property type="entry name" value="RmlC-like_jellyroll"/>
</dbReference>
<dbReference type="InterPro" id="IPR012318">
    <property type="entry name" value="HTH_CRP"/>
</dbReference>
<dbReference type="InterPro" id="IPR000595">
    <property type="entry name" value="cNMP-bd_dom"/>
</dbReference>
<dbReference type="Pfam" id="PF13545">
    <property type="entry name" value="HTH_Crp_2"/>
    <property type="match status" value="1"/>
</dbReference>
<keyword evidence="2" id="KW-0238">DNA-binding</keyword>
<evidence type="ECO:0000256" key="1">
    <source>
        <dbReference type="ARBA" id="ARBA00023015"/>
    </source>
</evidence>
<dbReference type="CDD" id="cd00038">
    <property type="entry name" value="CAP_ED"/>
    <property type="match status" value="1"/>
</dbReference>
<protein>
    <submittedName>
        <fullName evidence="5">Cyclic nucleotide-binding protein</fullName>
    </submittedName>
</protein>
<dbReference type="Gene3D" id="2.60.120.10">
    <property type="entry name" value="Jelly Rolls"/>
    <property type="match status" value="1"/>
</dbReference>
<evidence type="ECO:0000259" key="4">
    <source>
        <dbReference type="SMART" id="SM00419"/>
    </source>
</evidence>
<dbReference type="Proteomes" id="UP000625780">
    <property type="component" value="Unassembled WGS sequence"/>
</dbReference>
<organism evidence="5 6">
    <name type="scientific">Muriicola marianensis</name>
    <dbReference type="NCBI Taxonomy" id="1324801"/>
    <lineage>
        <taxon>Bacteria</taxon>
        <taxon>Pseudomonadati</taxon>
        <taxon>Bacteroidota</taxon>
        <taxon>Flavobacteriia</taxon>
        <taxon>Flavobacteriales</taxon>
        <taxon>Flavobacteriaceae</taxon>
        <taxon>Muriicola</taxon>
    </lineage>
</organism>
<proteinExistence type="predicted"/>
<name>A0ABQ1R2M4_9FLAO</name>
<dbReference type="SMART" id="SM00419">
    <property type="entry name" value="HTH_CRP"/>
    <property type="match status" value="1"/>
</dbReference>
<gene>
    <name evidence="5" type="ORF">GCM10011361_20180</name>
</gene>
<evidence type="ECO:0000313" key="6">
    <source>
        <dbReference type="Proteomes" id="UP000625780"/>
    </source>
</evidence>
<dbReference type="InterPro" id="IPR036388">
    <property type="entry name" value="WH-like_DNA-bd_sf"/>
</dbReference>
<dbReference type="InterPro" id="IPR036390">
    <property type="entry name" value="WH_DNA-bd_sf"/>
</dbReference>
<keyword evidence="3" id="KW-0804">Transcription</keyword>
<accession>A0ABQ1R2M4</accession>